<comment type="caution">
    <text evidence="2">The sequence shown here is derived from an EMBL/GenBank/DDBJ whole genome shotgun (WGS) entry which is preliminary data.</text>
</comment>
<feature type="signal peptide" evidence="1">
    <location>
        <begin position="1"/>
        <end position="29"/>
    </location>
</feature>
<protein>
    <recommendedName>
        <fullName evidence="4">DUF2946 family protein</fullName>
    </recommendedName>
</protein>
<evidence type="ECO:0000313" key="2">
    <source>
        <dbReference type="EMBL" id="ROQ22432.1"/>
    </source>
</evidence>
<keyword evidence="3" id="KW-1185">Reference proteome</keyword>
<accession>A0A3N1NUC5</accession>
<name>A0A3N1NUC5_9GAMM</name>
<keyword evidence="1" id="KW-0732">Signal</keyword>
<evidence type="ECO:0000313" key="3">
    <source>
        <dbReference type="Proteomes" id="UP000268033"/>
    </source>
</evidence>
<evidence type="ECO:0008006" key="4">
    <source>
        <dbReference type="Google" id="ProtNLM"/>
    </source>
</evidence>
<dbReference type="AlphaFoldDB" id="A0A3N1NUC5"/>
<dbReference type="STRING" id="584787.GCA_001247655_00982"/>
<sequence length="96" mass="10974">MTFLNPFRHRPTWLLLALWLVVAQCWAIAHDDTEHLGDQHRCSLCHHHHQHQDKALHSSTTPPPAEPARLPPHVLVAQLLRPAHELVLRARGPPLL</sequence>
<gene>
    <name evidence="2" type="ORF">EDC28_11075</name>
</gene>
<organism evidence="2 3">
    <name type="scientific">Gallaecimonas pentaromativorans</name>
    <dbReference type="NCBI Taxonomy" id="584787"/>
    <lineage>
        <taxon>Bacteria</taxon>
        <taxon>Pseudomonadati</taxon>
        <taxon>Pseudomonadota</taxon>
        <taxon>Gammaproteobacteria</taxon>
        <taxon>Enterobacterales</taxon>
        <taxon>Gallaecimonadaceae</taxon>
        <taxon>Gallaecimonas</taxon>
    </lineage>
</organism>
<dbReference type="RefSeq" id="WP_148049872.1">
    <property type="nucleotide sequence ID" value="NZ_LFWC01000012.1"/>
</dbReference>
<feature type="chain" id="PRO_5018032219" description="DUF2946 family protein" evidence="1">
    <location>
        <begin position="30"/>
        <end position="96"/>
    </location>
</feature>
<dbReference type="Proteomes" id="UP000268033">
    <property type="component" value="Unassembled WGS sequence"/>
</dbReference>
<reference evidence="2 3" key="1">
    <citation type="submission" date="2018-11" db="EMBL/GenBank/DDBJ databases">
        <title>Genomic Encyclopedia of Type Strains, Phase IV (KMG-IV): sequencing the most valuable type-strain genomes for metagenomic binning, comparative biology and taxonomic classification.</title>
        <authorList>
            <person name="Goeker M."/>
        </authorList>
    </citation>
    <scope>NUCLEOTIDE SEQUENCE [LARGE SCALE GENOMIC DNA]</scope>
    <source>
        <strain evidence="2 3">DSM 21945</strain>
    </source>
</reference>
<proteinExistence type="predicted"/>
<evidence type="ECO:0000256" key="1">
    <source>
        <dbReference type="SAM" id="SignalP"/>
    </source>
</evidence>
<dbReference type="EMBL" id="RJUL01000010">
    <property type="protein sequence ID" value="ROQ22432.1"/>
    <property type="molecule type" value="Genomic_DNA"/>
</dbReference>